<keyword evidence="2" id="KW-1185">Reference proteome</keyword>
<sequence length="318" mass="34677">MGYLGGTTVDAAAAKTRAPLPAVPPGAAVRVRDVLLNCGRVLDREEAATFGLYRRALRLLEETASRFPPLADILMIAASQTHGGTDLLSGRPWPDPEHKFVTMLFKGKVLRCQRTAECHLGTGCPACPFPAASGVTLEGPAAVYAADASARRVDDEVAAVRLAATLMHEYTHVALRRMYGNVSLPWFEREGVPAAEVDPRIVRLRERRNERVSALMQAFDGMKPVRIPDAEPNAEVRGYLVDIATDWCAYGAGTKVRYQESVPYIVEAYFHACRLGRQDAVATLFGLFVSSDPFLLYVVPEFADMAAVVRGTGLISDR</sequence>
<gene>
    <name evidence="1" type="ORF">GCM10009838_58450</name>
</gene>
<comment type="caution">
    <text evidence="1">The sequence shown here is derived from an EMBL/GenBank/DDBJ whole genome shotgun (WGS) entry which is preliminary data.</text>
</comment>
<organism evidence="1 2">
    <name type="scientific">Catenulispora subtropica</name>
    <dbReference type="NCBI Taxonomy" id="450798"/>
    <lineage>
        <taxon>Bacteria</taxon>
        <taxon>Bacillati</taxon>
        <taxon>Actinomycetota</taxon>
        <taxon>Actinomycetes</taxon>
        <taxon>Catenulisporales</taxon>
        <taxon>Catenulisporaceae</taxon>
        <taxon>Catenulispora</taxon>
    </lineage>
</organism>
<accession>A0ABN2SKB7</accession>
<reference evidence="1 2" key="1">
    <citation type="journal article" date="2019" name="Int. J. Syst. Evol. Microbiol.">
        <title>The Global Catalogue of Microorganisms (GCM) 10K type strain sequencing project: providing services to taxonomists for standard genome sequencing and annotation.</title>
        <authorList>
            <consortium name="The Broad Institute Genomics Platform"/>
            <consortium name="The Broad Institute Genome Sequencing Center for Infectious Disease"/>
            <person name="Wu L."/>
            <person name="Ma J."/>
        </authorList>
    </citation>
    <scope>NUCLEOTIDE SEQUENCE [LARGE SCALE GENOMIC DNA]</scope>
    <source>
        <strain evidence="1 2">JCM 16013</strain>
    </source>
</reference>
<evidence type="ECO:0000313" key="1">
    <source>
        <dbReference type="EMBL" id="GAA1987951.1"/>
    </source>
</evidence>
<name>A0ABN2SKB7_9ACTN</name>
<dbReference type="RefSeq" id="WP_344660354.1">
    <property type="nucleotide sequence ID" value="NZ_BAAAQM010000039.1"/>
</dbReference>
<dbReference type="EMBL" id="BAAAQM010000039">
    <property type="protein sequence ID" value="GAA1987951.1"/>
    <property type="molecule type" value="Genomic_DNA"/>
</dbReference>
<proteinExistence type="predicted"/>
<dbReference type="Proteomes" id="UP001499854">
    <property type="component" value="Unassembled WGS sequence"/>
</dbReference>
<evidence type="ECO:0000313" key="2">
    <source>
        <dbReference type="Proteomes" id="UP001499854"/>
    </source>
</evidence>
<protein>
    <submittedName>
        <fullName evidence="1">Uncharacterized protein</fullName>
    </submittedName>
</protein>